<proteinExistence type="evidence at transcript level"/>
<sequence>MQLLLKCLNGVTLLGVTRLKLRIYVSQHIYMYVCMYVCAQHEMDSLHCWISSNYEIITTQFRGLYHSSKC</sequence>
<dbReference type="AlphaFoldDB" id="B7FG31"/>
<protein>
    <submittedName>
        <fullName evidence="1">Uncharacterized protein</fullName>
    </submittedName>
</protein>
<evidence type="ECO:0000313" key="1">
    <source>
        <dbReference type="EMBL" id="ACJ83643.1"/>
    </source>
</evidence>
<dbReference type="EMBL" id="BT050976">
    <property type="protein sequence ID" value="ACJ83643.1"/>
    <property type="molecule type" value="mRNA"/>
</dbReference>
<name>B7FG31_MEDTR</name>
<reference evidence="1" key="1">
    <citation type="submission" date="2008-12" db="EMBL/GenBank/DDBJ databases">
        <title>Medicago truncatula full length cdna cloning project.</title>
        <authorList>
            <person name="Moskal W."/>
            <person name="Chan A."/>
            <person name="Cheung F."/>
            <person name="Xiao Y."/>
            <person name="Town C.D."/>
        </authorList>
    </citation>
    <scope>NUCLEOTIDE SEQUENCE</scope>
</reference>
<accession>B7FG31</accession>
<organism evidence="1">
    <name type="scientific">Medicago truncatula</name>
    <name type="common">Barrel medic</name>
    <name type="synonym">Medicago tribuloides</name>
    <dbReference type="NCBI Taxonomy" id="3880"/>
    <lineage>
        <taxon>Eukaryota</taxon>
        <taxon>Viridiplantae</taxon>
        <taxon>Streptophyta</taxon>
        <taxon>Embryophyta</taxon>
        <taxon>Tracheophyta</taxon>
        <taxon>Spermatophyta</taxon>
        <taxon>Magnoliopsida</taxon>
        <taxon>eudicotyledons</taxon>
        <taxon>Gunneridae</taxon>
        <taxon>Pentapetalae</taxon>
        <taxon>rosids</taxon>
        <taxon>fabids</taxon>
        <taxon>Fabales</taxon>
        <taxon>Fabaceae</taxon>
        <taxon>Papilionoideae</taxon>
        <taxon>50 kb inversion clade</taxon>
        <taxon>NPAAA clade</taxon>
        <taxon>Hologalegina</taxon>
        <taxon>IRL clade</taxon>
        <taxon>Trifolieae</taxon>
        <taxon>Medicago</taxon>
    </lineage>
</organism>